<feature type="domain" description="Metalloprotease TldD/E C-terminal" evidence="3">
    <location>
        <begin position="244"/>
        <end position="451"/>
    </location>
</feature>
<reference evidence="5" key="1">
    <citation type="submission" date="2017-06" db="EMBL/GenBank/DDBJ databases">
        <title>Genome sequencing of pathogenic and non-pathogenic strains within Bisgaard taxon 40.</title>
        <authorList>
            <person name="Ladner J.T."/>
            <person name="Lovett S.P."/>
            <person name="Koroleva G."/>
            <person name="Lorch J.M."/>
        </authorList>
    </citation>
    <scope>NUCLEOTIDE SEQUENCE</scope>
    <source>
        <strain evidence="5">27576-1-I1</strain>
    </source>
</reference>
<dbReference type="InterPro" id="IPR002510">
    <property type="entry name" value="Metalloprtase-TldD/E_N"/>
</dbReference>
<keyword evidence="6" id="KW-1185">Reference proteome</keyword>
<dbReference type="InterPro" id="IPR045569">
    <property type="entry name" value="Metalloprtase-TldD/E_C"/>
</dbReference>
<keyword evidence="5" id="KW-0482">Metalloprotease</keyword>
<evidence type="ECO:0000259" key="2">
    <source>
        <dbReference type="Pfam" id="PF01523"/>
    </source>
</evidence>
<keyword evidence="5" id="KW-0378">Hydrolase</keyword>
<dbReference type="Gene3D" id="3.30.2290.10">
    <property type="entry name" value="PmbA/TldD superfamily"/>
    <property type="match status" value="1"/>
</dbReference>
<dbReference type="InterPro" id="IPR036059">
    <property type="entry name" value="TldD/PmbA_sf"/>
</dbReference>
<dbReference type="Pfam" id="PF19290">
    <property type="entry name" value="PmbA_TldD_2nd"/>
    <property type="match status" value="1"/>
</dbReference>
<sequence>MEKTTQHTTALLKEQEQKIRQAAAYALELAEKAGASAEVGVTKATGLSVSTRFQEIENLEFHNDGALGISVYVGKQKGNSSTSDLTPEAIRRSVEAALTIARYTSADECAGLAPEELMEFNPPDLELYHPADISVEQAVELAKEAEQAALNYDPKIMNSEGGAFNEVRGIRVYGNTYGVLNSYLSSRYSISCGVIASENGHLEREYDYNVSRYFDRLVSPAEIGRRSAEKAIKRLNPQKLTTRESAVIFLNDVATGLFSHLAGAISGGALYRKSSFLLNHLGKKILPEWCDIIEKPRLLGGLASTAFDSEGVRTQDKQIIQDGFLQSYLLTAYSARKLQMQSTGNAGGVYNWQIRANRQGGLEALLKEMDRGLLVTELMGQGVNLVTGDYSRGAAGFWVENGQIQYPVSEITIAGNVKQMFEQIVAISDDTELESSFMTGSVLLAQMKISGN</sequence>
<evidence type="ECO:0000313" key="6">
    <source>
        <dbReference type="Proteomes" id="UP000955338"/>
    </source>
</evidence>
<dbReference type="InterPro" id="IPR047657">
    <property type="entry name" value="PmbA"/>
</dbReference>
<name>A0A8E3MHY3_9PAST</name>
<comment type="similarity">
    <text evidence="1">Belongs to the peptidase U62 family.</text>
</comment>
<dbReference type="Pfam" id="PF19289">
    <property type="entry name" value="PmbA_TldD_3rd"/>
    <property type="match status" value="1"/>
</dbReference>
<dbReference type="GO" id="GO:0006508">
    <property type="term" value="P:proteolysis"/>
    <property type="evidence" value="ECO:0007669"/>
    <property type="project" value="InterPro"/>
</dbReference>
<dbReference type="InterPro" id="IPR045570">
    <property type="entry name" value="Metalloprtase-TldD/E_cen_dom"/>
</dbReference>
<organism evidence="5 6">
    <name type="scientific">Mergibacter septicus</name>
    <dbReference type="NCBI Taxonomy" id="221402"/>
    <lineage>
        <taxon>Bacteria</taxon>
        <taxon>Pseudomonadati</taxon>
        <taxon>Pseudomonadota</taxon>
        <taxon>Gammaproteobacteria</taxon>
        <taxon>Pasteurellales</taxon>
        <taxon>Pasteurellaceae</taxon>
        <taxon>Mergibacter</taxon>
    </lineage>
</organism>
<dbReference type="InterPro" id="IPR035068">
    <property type="entry name" value="TldD/PmbA_N"/>
</dbReference>
<feature type="domain" description="Metalloprotease TldD/E N-terminal" evidence="2">
    <location>
        <begin position="37"/>
        <end position="101"/>
    </location>
</feature>
<dbReference type="Proteomes" id="UP000955338">
    <property type="component" value="Chromosome"/>
</dbReference>
<dbReference type="AlphaFoldDB" id="A0A8E3MHY3"/>
<evidence type="ECO:0000313" key="5">
    <source>
        <dbReference type="EMBL" id="QDJ15493.1"/>
    </source>
</evidence>
<accession>A0A8E3MHY3</accession>
<dbReference type="SUPFAM" id="SSF111283">
    <property type="entry name" value="Putative modulator of DNA gyrase, PmbA/TldD"/>
    <property type="match status" value="1"/>
</dbReference>
<keyword evidence="5" id="KW-0645">Protease</keyword>
<dbReference type="NCBIfam" id="NF008268">
    <property type="entry name" value="PRK11040.1"/>
    <property type="match status" value="1"/>
</dbReference>
<feature type="domain" description="Metalloprotease TldD/E central" evidence="4">
    <location>
        <begin position="128"/>
        <end position="235"/>
    </location>
</feature>
<dbReference type="Pfam" id="PF01523">
    <property type="entry name" value="PmbA_TldD_1st"/>
    <property type="match status" value="1"/>
</dbReference>
<evidence type="ECO:0000259" key="3">
    <source>
        <dbReference type="Pfam" id="PF19289"/>
    </source>
</evidence>
<dbReference type="RefSeq" id="WP_261920004.1">
    <property type="nucleotide sequence ID" value="NZ_CP022011.1"/>
</dbReference>
<proteinExistence type="inferred from homology"/>
<dbReference type="GO" id="GO:0008237">
    <property type="term" value="F:metallopeptidase activity"/>
    <property type="evidence" value="ECO:0007669"/>
    <property type="project" value="UniProtKB-KW"/>
</dbReference>
<dbReference type="PANTHER" id="PTHR43421:SF1">
    <property type="entry name" value="METALLOPROTEASE PMBA"/>
    <property type="match status" value="1"/>
</dbReference>
<protein>
    <submittedName>
        <fullName evidence="5">Metalloprotease PmbA</fullName>
    </submittedName>
</protein>
<dbReference type="PANTHER" id="PTHR43421">
    <property type="entry name" value="METALLOPROTEASE PMBA"/>
    <property type="match status" value="1"/>
</dbReference>
<evidence type="ECO:0000259" key="4">
    <source>
        <dbReference type="Pfam" id="PF19290"/>
    </source>
</evidence>
<evidence type="ECO:0000256" key="1">
    <source>
        <dbReference type="ARBA" id="ARBA00005836"/>
    </source>
</evidence>
<dbReference type="EMBL" id="CP022011">
    <property type="protein sequence ID" value="QDJ15493.1"/>
    <property type="molecule type" value="Genomic_DNA"/>
</dbReference>
<dbReference type="GO" id="GO:0005829">
    <property type="term" value="C:cytosol"/>
    <property type="evidence" value="ECO:0007669"/>
    <property type="project" value="TreeGrafter"/>
</dbReference>
<gene>
    <name evidence="5" type="ORF">CEP48_08710</name>
</gene>